<dbReference type="PANTHER" id="PTHR10063">
    <property type="entry name" value="TUBERIN"/>
    <property type="match status" value="1"/>
</dbReference>
<dbReference type="GO" id="GO:0005737">
    <property type="term" value="C:cytoplasm"/>
    <property type="evidence" value="ECO:0007669"/>
    <property type="project" value="TreeGrafter"/>
</dbReference>
<name>A0A8J5JIX6_HOMAM</name>
<dbReference type="EMBL" id="JAHLQT010038152">
    <property type="protein sequence ID" value="KAG7157064.1"/>
    <property type="molecule type" value="Genomic_DNA"/>
</dbReference>
<dbReference type="PANTHER" id="PTHR10063:SF11">
    <property type="entry name" value="RHO GTPASE-ACTIVATING PROTEIN CG5521-RELATED"/>
    <property type="match status" value="1"/>
</dbReference>
<feature type="non-terminal residue" evidence="1">
    <location>
        <position position="1"/>
    </location>
</feature>
<comment type="caution">
    <text evidence="1">The sequence shown here is derived from an EMBL/GenBank/DDBJ whole genome shotgun (WGS) entry which is preliminary data.</text>
</comment>
<dbReference type="InterPro" id="IPR027107">
    <property type="entry name" value="Tuberin/Ral-act_asu"/>
</dbReference>
<dbReference type="Proteomes" id="UP000747542">
    <property type="component" value="Unassembled WGS sequence"/>
</dbReference>
<keyword evidence="2" id="KW-1185">Reference proteome</keyword>
<proteinExistence type="predicted"/>
<dbReference type="GO" id="GO:0005634">
    <property type="term" value="C:nucleus"/>
    <property type="evidence" value="ECO:0007669"/>
    <property type="project" value="InterPro"/>
</dbReference>
<dbReference type="GO" id="GO:0005096">
    <property type="term" value="F:GTPase activator activity"/>
    <property type="evidence" value="ECO:0007669"/>
    <property type="project" value="InterPro"/>
</dbReference>
<accession>A0A8J5JIX6</accession>
<feature type="non-terminal residue" evidence="1">
    <location>
        <position position="279"/>
    </location>
</feature>
<sequence length="279" mass="32056">TFAVQKSHKEDLECSLYVLDRLLCLLPERFEKRWQCNALTHIFKKILHPGNIVRLRRDAMRLFVIWYMIVGESKTPEMDRMFALLVPGFPVPPPAAIPPDLGYGGVTCLEPSPVVPLPSTEKTPPDDLSSYLLRSLLDFMVTQHSKSFSYLFDMFRMWYMPHIFPSFISSNSLYKPNLELPELRSSPGLSPYGTCQVAVVEWVRKFVISTSQRSGQSVSSVGDEGGSSEDGIMVRDIFFSSRENINFIHELFRQALCLCFRYAAIMRTVIFTYKDWIQM</sequence>
<evidence type="ECO:0000313" key="2">
    <source>
        <dbReference type="Proteomes" id="UP000747542"/>
    </source>
</evidence>
<dbReference type="AlphaFoldDB" id="A0A8J5JIX6"/>
<gene>
    <name evidence="1" type="ORF">Hamer_G019290</name>
</gene>
<organism evidence="1 2">
    <name type="scientific">Homarus americanus</name>
    <name type="common">American lobster</name>
    <dbReference type="NCBI Taxonomy" id="6706"/>
    <lineage>
        <taxon>Eukaryota</taxon>
        <taxon>Metazoa</taxon>
        <taxon>Ecdysozoa</taxon>
        <taxon>Arthropoda</taxon>
        <taxon>Crustacea</taxon>
        <taxon>Multicrustacea</taxon>
        <taxon>Malacostraca</taxon>
        <taxon>Eumalacostraca</taxon>
        <taxon>Eucarida</taxon>
        <taxon>Decapoda</taxon>
        <taxon>Pleocyemata</taxon>
        <taxon>Astacidea</taxon>
        <taxon>Nephropoidea</taxon>
        <taxon>Nephropidae</taxon>
        <taxon>Homarus</taxon>
    </lineage>
</organism>
<protein>
    <submittedName>
        <fullName evidence="1">Rho GTPase-activating protein</fullName>
    </submittedName>
</protein>
<evidence type="ECO:0000313" key="1">
    <source>
        <dbReference type="EMBL" id="KAG7157064.1"/>
    </source>
</evidence>
<reference evidence="1" key="1">
    <citation type="journal article" date="2021" name="Sci. Adv.">
        <title>The American lobster genome reveals insights on longevity, neural, and immune adaptations.</title>
        <authorList>
            <person name="Polinski J.M."/>
            <person name="Zimin A.V."/>
            <person name="Clark K.F."/>
            <person name="Kohn A.B."/>
            <person name="Sadowski N."/>
            <person name="Timp W."/>
            <person name="Ptitsyn A."/>
            <person name="Khanna P."/>
            <person name="Romanova D.Y."/>
            <person name="Williams P."/>
            <person name="Greenwood S.J."/>
            <person name="Moroz L.L."/>
            <person name="Walt D.R."/>
            <person name="Bodnar A.G."/>
        </authorList>
    </citation>
    <scope>NUCLEOTIDE SEQUENCE</scope>
    <source>
        <strain evidence="1">GMGI-L3</strain>
    </source>
</reference>